<name>A0A3S1JCU7_9BACT</name>
<sequence length="181" mass="18884">MADEFFLAEISMVAFPYAPTDHALCNGQLLPISSNQALFSLLGTTYGGDGVVTFALPDFRGRCPVHFGSEVTLGQASGLPVNKLSADNIPAHSHTLNAAVTLPVAPAGNSDDPADHYLAPGTTAYFGTAADEHMATISAADLGMPATTENYVSTGDPYGHLMPSLVVNFIISLRGIFPSQT</sequence>
<protein>
    <submittedName>
        <fullName evidence="1">Phage tail protein</fullName>
    </submittedName>
</protein>
<dbReference type="InterPro" id="IPR011083">
    <property type="entry name" value="Phage_tail_collar_dom"/>
</dbReference>
<accession>A0A3S1JCU7</accession>
<comment type="caution">
    <text evidence="1">The sequence shown here is derived from an EMBL/GenBank/DDBJ whole genome shotgun (WGS) entry which is preliminary data.</text>
</comment>
<dbReference type="EMBL" id="RIAR02000001">
    <property type="protein sequence ID" value="NSL90660.1"/>
    <property type="molecule type" value="Genomic_DNA"/>
</dbReference>
<keyword evidence="2" id="KW-1185">Reference proteome</keyword>
<dbReference type="Pfam" id="PF07484">
    <property type="entry name" value="Collar"/>
    <property type="match status" value="1"/>
</dbReference>
<proteinExistence type="predicted"/>
<dbReference type="Proteomes" id="UP000281028">
    <property type="component" value="Unassembled WGS sequence"/>
</dbReference>
<evidence type="ECO:0000313" key="2">
    <source>
        <dbReference type="Proteomes" id="UP000281028"/>
    </source>
</evidence>
<gene>
    <name evidence="1" type="ORF">ECE50_027810</name>
</gene>
<organism evidence="1 2">
    <name type="scientific">Chitinophaga solisilvae</name>
    <dbReference type="NCBI Taxonomy" id="1233460"/>
    <lineage>
        <taxon>Bacteria</taxon>
        <taxon>Pseudomonadati</taxon>
        <taxon>Bacteroidota</taxon>
        <taxon>Chitinophagia</taxon>
        <taxon>Chitinophagales</taxon>
        <taxon>Chitinophagaceae</taxon>
        <taxon>Chitinophaga</taxon>
    </lineage>
</organism>
<dbReference type="SUPFAM" id="SSF88874">
    <property type="entry name" value="Receptor-binding domain of short tail fibre protein gp12"/>
    <property type="match status" value="1"/>
</dbReference>
<dbReference type="AlphaFoldDB" id="A0A3S1JCU7"/>
<dbReference type="Gene3D" id="3.90.1340.10">
    <property type="entry name" value="Phage tail collar domain"/>
    <property type="match status" value="1"/>
</dbReference>
<dbReference type="InterPro" id="IPR037053">
    <property type="entry name" value="Phage_tail_collar_dom_sf"/>
</dbReference>
<dbReference type="OrthoDB" id="9810174at2"/>
<reference evidence="1" key="1">
    <citation type="submission" date="2020-05" db="EMBL/GenBank/DDBJ databases">
        <title>Chitinophaga laudate sp. nov., isolated from a tropical peat swamp.</title>
        <authorList>
            <person name="Goh C.B.S."/>
            <person name="Lee M.S."/>
            <person name="Parimannan S."/>
            <person name="Pasbakhsh P."/>
            <person name="Yule C.M."/>
            <person name="Rajandas H."/>
            <person name="Loke S."/>
            <person name="Croft L."/>
            <person name="Tan J.B.L."/>
        </authorList>
    </citation>
    <scope>NUCLEOTIDE SEQUENCE</scope>
    <source>
        <strain evidence="1">Mgbs1</strain>
    </source>
</reference>
<evidence type="ECO:0000313" key="1">
    <source>
        <dbReference type="EMBL" id="NSL90660.1"/>
    </source>
</evidence>